<accession>A0A368T8W6</accession>
<evidence type="ECO:0000313" key="3">
    <source>
        <dbReference type="Proteomes" id="UP000253318"/>
    </source>
</evidence>
<comment type="caution">
    <text evidence="2">The sequence shown here is derived from an EMBL/GenBank/DDBJ whole genome shotgun (WGS) entry which is preliminary data.</text>
</comment>
<keyword evidence="1" id="KW-0732">Signal</keyword>
<protein>
    <recommendedName>
        <fullName evidence="4">DUF4189 domain-containing protein</fullName>
    </recommendedName>
</protein>
<proteinExistence type="predicted"/>
<evidence type="ECO:0000313" key="2">
    <source>
        <dbReference type="EMBL" id="RCV58959.1"/>
    </source>
</evidence>
<feature type="signal peptide" evidence="1">
    <location>
        <begin position="1"/>
        <end position="26"/>
    </location>
</feature>
<reference evidence="2 3" key="1">
    <citation type="submission" date="2018-04" db="EMBL/GenBank/DDBJ databases">
        <title>Novel actinobacteria from marine sediment.</title>
        <authorList>
            <person name="Ng Z.Y."/>
            <person name="Tan G.Y.A."/>
        </authorList>
    </citation>
    <scope>NUCLEOTIDE SEQUENCE [LARGE SCALE GENOMIC DNA]</scope>
    <source>
        <strain evidence="2 3">TPS81</strain>
    </source>
</reference>
<name>A0A368T8W6_9ACTN</name>
<gene>
    <name evidence="2" type="ORF">DEF24_11580</name>
</gene>
<evidence type="ECO:0008006" key="4">
    <source>
        <dbReference type="Google" id="ProtNLM"/>
    </source>
</evidence>
<dbReference type="EMBL" id="QEIN01000076">
    <property type="protein sequence ID" value="RCV58959.1"/>
    <property type="molecule type" value="Genomic_DNA"/>
</dbReference>
<sequence>MVIKRGLGVAAAALAITIGMAAPAHAAGWKYVRVYPATTAGMQQCQADGKSSGTQYKCEGPRLRHWELYIWVNE</sequence>
<dbReference type="AlphaFoldDB" id="A0A368T8W6"/>
<dbReference type="Proteomes" id="UP000253318">
    <property type="component" value="Unassembled WGS sequence"/>
</dbReference>
<keyword evidence="3" id="KW-1185">Reference proteome</keyword>
<organism evidence="2 3">
    <name type="scientific">Marinitenerispora sediminis</name>
    <dbReference type="NCBI Taxonomy" id="1931232"/>
    <lineage>
        <taxon>Bacteria</taxon>
        <taxon>Bacillati</taxon>
        <taxon>Actinomycetota</taxon>
        <taxon>Actinomycetes</taxon>
        <taxon>Streptosporangiales</taxon>
        <taxon>Nocardiopsidaceae</taxon>
        <taxon>Marinitenerispora</taxon>
    </lineage>
</organism>
<evidence type="ECO:0000256" key="1">
    <source>
        <dbReference type="SAM" id="SignalP"/>
    </source>
</evidence>
<feature type="chain" id="PRO_5016875719" description="DUF4189 domain-containing protein" evidence="1">
    <location>
        <begin position="27"/>
        <end position="74"/>
    </location>
</feature>